<feature type="region of interest" description="Disordered" evidence="1">
    <location>
        <begin position="348"/>
        <end position="383"/>
    </location>
</feature>
<reference evidence="2" key="1">
    <citation type="submission" date="2016-01" db="EMBL/GenBank/DDBJ databases">
        <title>Reference transcriptome for the parasite Schistocephalus solidus: insights into the molecular evolution of parasitism.</title>
        <authorList>
            <person name="Hebert F.O."/>
            <person name="Grambauer S."/>
            <person name="Barber I."/>
            <person name="Landry C.R."/>
            <person name="Aubin-Horth N."/>
        </authorList>
    </citation>
    <scope>NUCLEOTIDE SEQUENCE</scope>
</reference>
<feature type="region of interest" description="Disordered" evidence="1">
    <location>
        <begin position="935"/>
        <end position="964"/>
    </location>
</feature>
<accession>A0A0X3Q9M0</accession>
<evidence type="ECO:0000256" key="1">
    <source>
        <dbReference type="SAM" id="MobiDB-lite"/>
    </source>
</evidence>
<feature type="compositionally biased region" description="Basic and acidic residues" evidence="1">
    <location>
        <begin position="441"/>
        <end position="459"/>
    </location>
</feature>
<feature type="compositionally biased region" description="Polar residues" evidence="1">
    <location>
        <begin position="755"/>
        <end position="764"/>
    </location>
</feature>
<sequence length="1053" mass="115111">MDTVDVKTGLVATLQLMSGDDVTYLLEGHPYFCFRKKWKKRNCVVIKRSSFSNALNLYISKPNSNFFYKTEIIHSFDFGVHCLSRLSLLLICTSTVFCLTFDDFDELHKWAQTLEHSLIRCRFFATACYAANGSHLRVHMSHPIDRISFTFSAPGLNRSLSKLRTSFEGVHRASPSAFSLQSLRQLFNRRCNLHSPDIAKSGVVGEDAFCDGCLHVTQDRLCFVWMPSDRQPALLASWIFDSGNLLAYGTGRFAMHLPPFTPNQQHTPEAEKSCRLAFYLISSMRMRNAPGLHIFVCDRAAEVSQWIQRATRPTCLLHERRWVTSIVSQLGSQNMHFPLSPPSWRQRCFSGPVASSSNGQSRPWTTLDSSRSPRQSISHGDLCGQQQMRRVTLGCSDDQRDDLSPATENLPADLTYPRDLVPDSGFLLLPPTKSNSSLFDEPQRPESSAKESSVGRHPDPSPTSRENLLGKLSVPKQVATNTGACESTPVPPVQHRFDWHDSAGAADKRPDQHCAIETGGHTVFALPSTSFTPSPYPPTASPISPGNPTESYRRAETFGQPMPRRPPPCRLSAPVISPAPSTHTATSPLRNSLIWPTSVSTVVSPASRNRAISESFTASAACSSNYRRLLSPSTLSSLGELSLDQLTQVCSSAYWEAAPLTAKPRTGHLYVSRDEVLQAAHHRLTQGWRPGANDDSGGRPPAGEGDNESGTARSFPHRGHDDSSYTGITPHRQRRSAPGRDPLQSAVSSEADGSLPTSSASNFGLPSHERRRSPEMQTTSGQSVCPYVNVVVDVITTSTASVVSPRLSTTPSPFVPRPDPENYLRPILTDVHAVGGHSVPRWSQSVPRFAEYLNVGRPIPTAVVDANVSYLSRLDDEDRRLPAADPSTLSHPTVLELPRHSGPPLAHLGDSEKPFASASLSVAQLNYTTLAFPQSSPQQPFTDTSQGNSHLADLTGAGSSRPNLIPRSDEMVASTMVPASGAGRSQLQGCAYVIIDCVSTHALSQMVHELADPPEAQPSDVPILREVTTPEPPAPRTLMTATPPECQLVLTRN</sequence>
<evidence type="ECO:0000313" key="2">
    <source>
        <dbReference type="EMBL" id="JAP59227.1"/>
    </source>
</evidence>
<name>A0A0X3Q9M0_SCHSO</name>
<proteinExistence type="predicted"/>
<feature type="compositionally biased region" description="Polar residues" evidence="1">
    <location>
        <begin position="353"/>
        <end position="383"/>
    </location>
</feature>
<dbReference type="EMBL" id="GEEE01003998">
    <property type="protein sequence ID" value="JAP59227.1"/>
    <property type="molecule type" value="Transcribed_RNA"/>
</dbReference>
<organism evidence="2">
    <name type="scientific">Schistocephalus solidus</name>
    <name type="common">Tapeworm</name>
    <dbReference type="NCBI Taxonomy" id="70667"/>
    <lineage>
        <taxon>Eukaryota</taxon>
        <taxon>Metazoa</taxon>
        <taxon>Spiralia</taxon>
        <taxon>Lophotrochozoa</taxon>
        <taxon>Platyhelminthes</taxon>
        <taxon>Cestoda</taxon>
        <taxon>Eucestoda</taxon>
        <taxon>Diphyllobothriidea</taxon>
        <taxon>Diphyllobothriidae</taxon>
        <taxon>Schistocephalus</taxon>
    </lineage>
</organism>
<feature type="compositionally biased region" description="Polar residues" evidence="1">
    <location>
        <begin position="935"/>
        <end position="949"/>
    </location>
</feature>
<dbReference type="Gene3D" id="2.30.29.30">
    <property type="entry name" value="Pleckstrin-homology domain (PH domain)/Phosphotyrosine-binding domain (PTB)"/>
    <property type="match status" value="1"/>
</dbReference>
<feature type="region of interest" description="Disordered" evidence="1">
    <location>
        <begin position="396"/>
        <end position="469"/>
    </location>
</feature>
<evidence type="ECO:0008006" key="3">
    <source>
        <dbReference type="Google" id="ProtNLM"/>
    </source>
</evidence>
<dbReference type="InterPro" id="IPR011993">
    <property type="entry name" value="PH-like_dom_sf"/>
</dbReference>
<protein>
    <recommendedName>
        <fullName evidence="3">PH domain-containing protein</fullName>
    </recommendedName>
</protein>
<feature type="region of interest" description="Disordered" evidence="1">
    <location>
        <begin position="684"/>
        <end position="781"/>
    </location>
</feature>
<feature type="region of interest" description="Disordered" evidence="1">
    <location>
        <begin position="534"/>
        <end position="553"/>
    </location>
</feature>
<dbReference type="AlphaFoldDB" id="A0A0X3Q9M0"/>
<gene>
    <name evidence="2" type="ORF">TR114592</name>
</gene>
<dbReference type="SUPFAM" id="SSF50729">
    <property type="entry name" value="PH domain-like"/>
    <property type="match status" value="1"/>
</dbReference>